<keyword evidence="11" id="KW-1185">Reference proteome</keyword>
<evidence type="ECO:0000256" key="1">
    <source>
        <dbReference type="ARBA" id="ARBA00004202"/>
    </source>
</evidence>
<evidence type="ECO:0000313" key="11">
    <source>
        <dbReference type="Proteomes" id="UP001240250"/>
    </source>
</evidence>
<dbReference type="PROSITE" id="PS00211">
    <property type="entry name" value="ABC_TRANSPORTER_1"/>
    <property type="match status" value="2"/>
</dbReference>
<evidence type="ECO:0000256" key="4">
    <source>
        <dbReference type="ARBA" id="ARBA00022475"/>
    </source>
</evidence>
<feature type="domain" description="ABC transporter" evidence="9">
    <location>
        <begin position="330"/>
        <end position="577"/>
    </location>
</feature>
<dbReference type="InterPro" id="IPR027417">
    <property type="entry name" value="P-loop_NTPase"/>
</dbReference>
<dbReference type="InterPro" id="IPR050388">
    <property type="entry name" value="ABC_Ni/Peptide_Import"/>
</dbReference>
<dbReference type="NCBIfam" id="NF007739">
    <property type="entry name" value="PRK10419.1"/>
    <property type="match status" value="2"/>
</dbReference>
<evidence type="ECO:0000259" key="9">
    <source>
        <dbReference type="PROSITE" id="PS50893"/>
    </source>
</evidence>
<dbReference type="PANTHER" id="PTHR43297:SF2">
    <property type="entry name" value="DIPEPTIDE TRANSPORT ATP-BINDING PROTEIN DPPD"/>
    <property type="match status" value="1"/>
</dbReference>
<dbReference type="EMBL" id="JAUSVM010000001">
    <property type="protein sequence ID" value="MDQ0425968.1"/>
    <property type="molecule type" value="Genomic_DNA"/>
</dbReference>
<keyword evidence="7" id="KW-0472">Membrane</keyword>
<dbReference type="SUPFAM" id="SSF52540">
    <property type="entry name" value="P-loop containing nucleoside triphosphate hydrolases"/>
    <property type="match status" value="2"/>
</dbReference>
<dbReference type="InterPro" id="IPR003593">
    <property type="entry name" value="AAA+_ATPase"/>
</dbReference>
<keyword evidence="4" id="KW-1003">Cell membrane</keyword>
<keyword evidence="5" id="KW-0547">Nucleotide-binding</keyword>
<dbReference type="Pfam" id="PF00005">
    <property type="entry name" value="ABC_tran"/>
    <property type="match status" value="2"/>
</dbReference>
<dbReference type="PANTHER" id="PTHR43297">
    <property type="entry name" value="OLIGOPEPTIDE TRANSPORT ATP-BINDING PROTEIN APPD"/>
    <property type="match status" value="1"/>
</dbReference>
<accession>A0ABU0GKX1</accession>
<dbReference type="RefSeq" id="WP_307416644.1">
    <property type="nucleotide sequence ID" value="NZ_JAUSVM010000001.1"/>
</dbReference>
<feature type="domain" description="ABC transporter" evidence="9">
    <location>
        <begin position="27"/>
        <end position="280"/>
    </location>
</feature>
<dbReference type="PROSITE" id="PS50893">
    <property type="entry name" value="ABC_TRANSPORTER_2"/>
    <property type="match status" value="2"/>
</dbReference>
<sequence length="590" mass="62248">MTADVLTARTAGHPSRPGGDARPVLVVRDLHVTYRGTDGDVPAVRGVDLDVHAGEVVALVGESGSGKSSTAHAVVGLLPANGAVTGGALTLGDDPRTALDLATLPERAWSRVRGARLGLVPQDPGVALNPVQRVGDQVAEVLRIHHRTTRRAAHARAVEILDAVGIDVPVARARQYPHQLSGGMRQRVLIGIALACEPELLVADEPTSALDVTVQRRVLDLLADLTARTGTAVLLITHDLAVAADRADRVVVMKDGRVVEHGATAQVLRDPRHPYTRELLAAAPGLAARGAGGAPTARGAVPPAARPAARTAPRATPRVDVAASGAPALVEVDGLTRTFRLGPRRSGEVLRAVDGVTFAVPRGSAFALVGESGSGKSTTARLVLGLDRPDAGAVRFDGVTVAAARGVALRDLRRRTQLVHQDPSTALDPRFTVARAVDEPLRAHRVGTPAERRERVADLLAQVHLSPDLARRRPAELSGGQRQRVAIARALALDPELLVLDEPTSALDVSVQARVLDLLADLRERRGLTYLFVSHDLAVVRRVAEHVGVMRAGRLVETGRTADVLDDPRDPYTAELVGAIPGTHAREDQP</sequence>
<dbReference type="Gene3D" id="3.40.50.300">
    <property type="entry name" value="P-loop containing nucleotide triphosphate hydrolases"/>
    <property type="match status" value="2"/>
</dbReference>
<evidence type="ECO:0000256" key="6">
    <source>
        <dbReference type="ARBA" id="ARBA00022840"/>
    </source>
</evidence>
<feature type="region of interest" description="Disordered" evidence="8">
    <location>
        <begin position="291"/>
        <end position="316"/>
    </location>
</feature>
<name>A0ABU0GKX1_9CELL</name>
<keyword evidence="6 10" id="KW-0067">ATP-binding</keyword>
<evidence type="ECO:0000313" key="10">
    <source>
        <dbReference type="EMBL" id="MDQ0425968.1"/>
    </source>
</evidence>
<evidence type="ECO:0000256" key="2">
    <source>
        <dbReference type="ARBA" id="ARBA00005417"/>
    </source>
</evidence>
<comment type="subcellular location">
    <subcellularLocation>
        <location evidence="1">Cell membrane</location>
        <topology evidence="1">Peripheral membrane protein</topology>
    </subcellularLocation>
</comment>
<dbReference type="NCBIfam" id="NF008453">
    <property type="entry name" value="PRK11308.1"/>
    <property type="match status" value="2"/>
</dbReference>
<evidence type="ECO:0000256" key="5">
    <source>
        <dbReference type="ARBA" id="ARBA00022741"/>
    </source>
</evidence>
<dbReference type="Proteomes" id="UP001240250">
    <property type="component" value="Unassembled WGS sequence"/>
</dbReference>
<gene>
    <name evidence="10" type="ORF">JO380_002349</name>
</gene>
<keyword evidence="3" id="KW-0813">Transport</keyword>
<organism evidence="10 11">
    <name type="scientific">Cellulomonas iranensis</name>
    <dbReference type="NCBI Taxonomy" id="76862"/>
    <lineage>
        <taxon>Bacteria</taxon>
        <taxon>Bacillati</taxon>
        <taxon>Actinomycetota</taxon>
        <taxon>Actinomycetes</taxon>
        <taxon>Micrococcales</taxon>
        <taxon>Cellulomonadaceae</taxon>
        <taxon>Cellulomonas</taxon>
    </lineage>
</organism>
<dbReference type="InterPro" id="IPR017871">
    <property type="entry name" value="ABC_transporter-like_CS"/>
</dbReference>
<dbReference type="InterPro" id="IPR013563">
    <property type="entry name" value="Oligopep_ABC_C"/>
</dbReference>
<dbReference type="Pfam" id="PF08352">
    <property type="entry name" value="oligo_HPY"/>
    <property type="match status" value="2"/>
</dbReference>
<comment type="caution">
    <text evidence="10">The sequence shown here is derived from an EMBL/GenBank/DDBJ whole genome shotgun (WGS) entry which is preliminary data.</text>
</comment>
<comment type="similarity">
    <text evidence="2">Belongs to the ABC transporter superfamily.</text>
</comment>
<dbReference type="SMART" id="SM00382">
    <property type="entry name" value="AAA"/>
    <property type="match status" value="2"/>
</dbReference>
<feature type="region of interest" description="Disordered" evidence="8">
    <location>
        <begin position="1"/>
        <end position="22"/>
    </location>
</feature>
<proteinExistence type="inferred from homology"/>
<evidence type="ECO:0000256" key="3">
    <source>
        <dbReference type="ARBA" id="ARBA00022448"/>
    </source>
</evidence>
<dbReference type="InterPro" id="IPR003439">
    <property type="entry name" value="ABC_transporter-like_ATP-bd"/>
</dbReference>
<evidence type="ECO:0000256" key="8">
    <source>
        <dbReference type="SAM" id="MobiDB-lite"/>
    </source>
</evidence>
<reference evidence="10 11" key="1">
    <citation type="submission" date="2023-07" db="EMBL/GenBank/DDBJ databases">
        <title>Sequencing the genomes of 1000 actinobacteria strains.</title>
        <authorList>
            <person name="Klenk H.-P."/>
        </authorList>
    </citation>
    <scope>NUCLEOTIDE SEQUENCE [LARGE SCALE GENOMIC DNA]</scope>
    <source>
        <strain evidence="10 11">DSM 14785</strain>
    </source>
</reference>
<protein>
    <submittedName>
        <fullName evidence="10">Peptide/nickel transport system ATP-binding protein</fullName>
    </submittedName>
</protein>
<evidence type="ECO:0000256" key="7">
    <source>
        <dbReference type="ARBA" id="ARBA00023136"/>
    </source>
</evidence>
<dbReference type="CDD" id="cd03257">
    <property type="entry name" value="ABC_NikE_OppD_transporters"/>
    <property type="match status" value="2"/>
</dbReference>
<dbReference type="GO" id="GO:0005524">
    <property type="term" value="F:ATP binding"/>
    <property type="evidence" value="ECO:0007669"/>
    <property type="project" value="UniProtKB-KW"/>
</dbReference>